<comment type="similarity">
    <text evidence="2">Belongs to the EamA transporter family.</text>
</comment>
<evidence type="ECO:0000256" key="6">
    <source>
        <dbReference type="ARBA" id="ARBA00023136"/>
    </source>
</evidence>
<feature type="transmembrane region" description="Helical" evidence="7">
    <location>
        <begin position="145"/>
        <end position="161"/>
    </location>
</feature>
<dbReference type="GO" id="GO:0005886">
    <property type="term" value="C:plasma membrane"/>
    <property type="evidence" value="ECO:0007669"/>
    <property type="project" value="UniProtKB-SubCell"/>
</dbReference>
<dbReference type="Proteomes" id="UP000823900">
    <property type="component" value="Unassembled WGS sequence"/>
</dbReference>
<reference evidence="9" key="2">
    <citation type="submission" date="2021-04" db="EMBL/GenBank/DDBJ databases">
        <authorList>
            <person name="Gilroy R."/>
        </authorList>
    </citation>
    <scope>NUCLEOTIDE SEQUENCE</scope>
    <source>
        <strain evidence="9">CHK178-16964</strain>
    </source>
</reference>
<evidence type="ECO:0000256" key="4">
    <source>
        <dbReference type="ARBA" id="ARBA00022692"/>
    </source>
</evidence>
<gene>
    <name evidence="9" type="ORF">IAA07_08090</name>
</gene>
<dbReference type="InterPro" id="IPR000620">
    <property type="entry name" value="EamA_dom"/>
</dbReference>
<dbReference type="SUPFAM" id="SSF103481">
    <property type="entry name" value="Multidrug resistance efflux transporter EmrE"/>
    <property type="match status" value="1"/>
</dbReference>
<feature type="transmembrane region" description="Helical" evidence="7">
    <location>
        <begin position="263"/>
        <end position="280"/>
    </location>
</feature>
<keyword evidence="6 7" id="KW-0472">Membrane</keyword>
<feature type="transmembrane region" description="Helical" evidence="7">
    <location>
        <begin position="43"/>
        <end position="60"/>
    </location>
</feature>
<keyword evidence="4 7" id="KW-0812">Transmembrane</keyword>
<dbReference type="AlphaFoldDB" id="A0A9D2HJT4"/>
<evidence type="ECO:0000256" key="1">
    <source>
        <dbReference type="ARBA" id="ARBA00004651"/>
    </source>
</evidence>
<keyword evidence="3" id="KW-1003">Cell membrane</keyword>
<name>A0A9D2HJT4_9FIRM</name>
<evidence type="ECO:0000256" key="5">
    <source>
        <dbReference type="ARBA" id="ARBA00022989"/>
    </source>
</evidence>
<proteinExistence type="inferred from homology"/>
<evidence type="ECO:0000259" key="8">
    <source>
        <dbReference type="Pfam" id="PF00892"/>
    </source>
</evidence>
<keyword evidence="5 7" id="KW-1133">Transmembrane helix</keyword>
<feature type="transmembrane region" description="Helical" evidence="7">
    <location>
        <begin position="167"/>
        <end position="186"/>
    </location>
</feature>
<evidence type="ECO:0000256" key="3">
    <source>
        <dbReference type="ARBA" id="ARBA00022475"/>
    </source>
</evidence>
<feature type="domain" description="EamA" evidence="8">
    <location>
        <begin position="10"/>
        <end position="159"/>
    </location>
</feature>
<reference evidence="9" key="1">
    <citation type="journal article" date="2021" name="PeerJ">
        <title>Extensive microbial diversity within the chicken gut microbiome revealed by metagenomics and culture.</title>
        <authorList>
            <person name="Gilroy R."/>
            <person name="Ravi A."/>
            <person name="Getino M."/>
            <person name="Pursley I."/>
            <person name="Horton D.L."/>
            <person name="Alikhan N.F."/>
            <person name="Baker D."/>
            <person name="Gharbi K."/>
            <person name="Hall N."/>
            <person name="Watson M."/>
            <person name="Adriaenssens E.M."/>
            <person name="Foster-Nyarko E."/>
            <person name="Jarju S."/>
            <person name="Secka A."/>
            <person name="Antonio M."/>
            <person name="Oren A."/>
            <person name="Chaudhuri R.R."/>
            <person name="La Ragione R."/>
            <person name="Hildebrand F."/>
            <person name="Pallen M.J."/>
        </authorList>
    </citation>
    <scope>NUCLEOTIDE SEQUENCE</scope>
    <source>
        <strain evidence="9">CHK178-16964</strain>
    </source>
</reference>
<dbReference type="PANTHER" id="PTHR42920:SF5">
    <property type="entry name" value="EAMA DOMAIN-CONTAINING PROTEIN"/>
    <property type="match status" value="1"/>
</dbReference>
<dbReference type="PANTHER" id="PTHR42920">
    <property type="entry name" value="OS03G0707200 PROTEIN-RELATED"/>
    <property type="match status" value="1"/>
</dbReference>
<evidence type="ECO:0000256" key="2">
    <source>
        <dbReference type="ARBA" id="ARBA00007362"/>
    </source>
</evidence>
<feature type="domain" description="EamA" evidence="8">
    <location>
        <begin position="169"/>
        <end position="301"/>
    </location>
</feature>
<comment type="caution">
    <text evidence="9">The sequence shown here is derived from an EMBL/GenBank/DDBJ whole genome shotgun (WGS) entry which is preliminary data.</text>
</comment>
<dbReference type="InterPro" id="IPR037185">
    <property type="entry name" value="EmrE-like"/>
</dbReference>
<protein>
    <submittedName>
        <fullName evidence="9">DMT family transporter</fullName>
    </submittedName>
</protein>
<feature type="transmembrane region" description="Helical" evidence="7">
    <location>
        <begin position="198"/>
        <end position="216"/>
    </location>
</feature>
<evidence type="ECO:0000256" key="7">
    <source>
        <dbReference type="SAM" id="Phobius"/>
    </source>
</evidence>
<organism evidence="9 10">
    <name type="scientific">Candidatus Lachnoclostridium stercoravium</name>
    <dbReference type="NCBI Taxonomy" id="2838633"/>
    <lineage>
        <taxon>Bacteria</taxon>
        <taxon>Bacillati</taxon>
        <taxon>Bacillota</taxon>
        <taxon>Clostridia</taxon>
        <taxon>Lachnospirales</taxon>
        <taxon>Lachnospiraceae</taxon>
    </lineage>
</organism>
<feature type="transmembrane region" description="Helical" evidence="7">
    <location>
        <begin position="228"/>
        <end position="251"/>
    </location>
</feature>
<feature type="transmembrane region" description="Helical" evidence="7">
    <location>
        <begin position="112"/>
        <end position="133"/>
    </location>
</feature>
<sequence length="313" mass="33841">MSRKKFKSSVMLLLTALIWGLSFVVQSVGTGYLGAFTFNGVRFLLGAAALVPCMLLLLFVHKNRQYPAERAAGAFYRIFHNNRSQVREGIKGGICCGIALCTASAIQQTGLAYTSVGKAGFITALYIVIVPLCRLCTGKKTPGKIWFSVAAAVFGLYLLCIKENFSAGFGDCLIFLCSIAFAAHILAIDHFSPKADGIFLSFIQFLTAGVISWGFAFLLETPRLEDIFAARFLVLYAGVMSCGVAFTLQVIAQKNTDPASASLLLSLESVFSAIFGWLILHEILAPKELLGCALVFCGVILAQLPDRPKPVRN</sequence>
<dbReference type="InterPro" id="IPR051258">
    <property type="entry name" value="Diverse_Substrate_Transporter"/>
</dbReference>
<feature type="transmembrane region" description="Helical" evidence="7">
    <location>
        <begin position="286"/>
        <end position="304"/>
    </location>
</feature>
<comment type="subcellular location">
    <subcellularLocation>
        <location evidence="1">Cell membrane</location>
        <topology evidence="1">Multi-pass membrane protein</topology>
    </subcellularLocation>
</comment>
<dbReference type="Pfam" id="PF00892">
    <property type="entry name" value="EamA"/>
    <property type="match status" value="2"/>
</dbReference>
<evidence type="ECO:0000313" key="10">
    <source>
        <dbReference type="Proteomes" id="UP000823900"/>
    </source>
</evidence>
<evidence type="ECO:0000313" key="9">
    <source>
        <dbReference type="EMBL" id="HJA71518.1"/>
    </source>
</evidence>
<dbReference type="EMBL" id="DWZA01000071">
    <property type="protein sequence ID" value="HJA71518.1"/>
    <property type="molecule type" value="Genomic_DNA"/>
</dbReference>
<dbReference type="Gene3D" id="1.10.3730.20">
    <property type="match status" value="1"/>
</dbReference>
<accession>A0A9D2HJT4</accession>